<dbReference type="SUPFAM" id="SSF81452">
    <property type="entry name" value="Cytochrome c oxidase subunit III-like"/>
    <property type="match status" value="1"/>
</dbReference>
<evidence type="ECO:0000256" key="8">
    <source>
        <dbReference type="ARBA" id="ARBA00023128"/>
    </source>
</evidence>
<dbReference type="InterPro" id="IPR035973">
    <property type="entry name" value="Cyt_c_oxidase_su3-like_sf"/>
</dbReference>
<dbReference type="GO" id="GO:0005743">
    <property type="term" value="C:mitochondrial inner membrane"/>
    <property type="evidence" value="ECO:0007669"/>
    <property type="project" value="UniProtKB-SubCell"/>
</dbReference>
<feature type="domain" description="Heme-copper oxidase subunit III family profile" evidence="13">
    <location>
        <begin position="4"/>
        <end position="261"/>
    </location>
</feature>
<dbReference type="Gene3D" id="1.20.120.80">
    <property type="entry name" value="Cytochrome c oxidase, subunit III, four-helix bundle"/>
    <property type="match status" value="1"/>
</dbReference>
<dbReference type="PANTHER" id="PTHR11403:SF7">
    <property type="entry name" value="CYTOCHROME C OXIDASE SUBUNIT 3"/>
    <property type="match status" value="1"/>
</dbReference>
<comment type="catalytic activity">
    <reaction evidence="10">
        <text>4 Fe(II)-[cytochrome c] + O2 + 8 H(+)(in) = 4 Fe(III)-[cytochrome c] + 2 H2O + 4 H(+)(out)</text>
        <dbReference type="Rhea" id="RHEA:11436"/>
        <dbReference type="Rhea" id="RHEA-COMP:10350"/>
        <dbReference type="Rhea" id="RHEA-COMP:14399"/>
        <dbReference type="ChEBI" id="CHEBI:15377"/>
        <dbReference type="ChEBI" id="CHEBI:15378"/>
        <dbReference type="ChEBI" id="CHEBI:15379"/>
        <dbReference type="ChEBI" id="CHEBI:29033"/>
        <dbReference type="ChEBI" id="CHEBI:29034"/>
        <dbReference type="EC" id="7.1.1.9"/>
    </reaction>
    <physiologicalReaction direction="left-to-right" evidence="10">
        <dbReference type="Rhea" id="RHEA:11437"/>
    </physiologicalReaction>
</comment>
<dbReference type="EMBL" id="KY996812">
    <property type="protein sequence ID" value="ASW34648.1"/>
    <property type="molecule type" value="Genomic_DNA"/>
</dbReference>
<feature type="transmembrane region" description="Helical" evidence="12">
    <location>
        <begin position="16"/>
        <end position="35"/>
    </location>
</feature>
<keyword evidence="7 12" id="KW-1133">Transmembrane helix</keyword>
<feature type="transmembrane region" description="Helical" evidence="12">
    <location>
        <begin position="79"/>
        <end position="102"/>
    </location>
</feature>
<proteinExistence type="inferred from homology"/>
<protein>
    <recommendedName>
        <fullName evidence="3 11">Cytochrome c oxidase subunit 3</fullName>
    </recommendedName>
</protein>
<feature type="transmembrane region" description="Helical" evidence="12">
    <location>
        <begin position="240"/>
        <end position="260"/>
    </location>
</feature>
<dbReference type="Pfam" id="PF00510">
    <property type="entry name" value="COX3"/>
    <property type="match status" value="1"/>
</dbReference>
<keyword evidence="8 11" id="KW-0496">Mitochondrion</keyword>
<evidence type="ECO:0000313" key="14">
    <source>
        <dbReference type="EMBL" id="ASW34648.1"/>
    </source>
</evidence>
<gene>
    <name evidence="14" type="primary">COX3</name>
</gene>
<keyword evidence="5" id="KW-0999">Mitochondrion inner membrane</keyword>
<sequence length="261" mass="29628">MTHQAHSYHMVDPSPWPLTGAIAALLMTSGLAMWFHYNLMTLMNLGLLVLLLTVTQWWRDVIREGTYQGHHTTPVQQGLRYGMILFIASEVFFFIGFFWAFYHSSLAPTPELGGCWPPSGVTPLDPFEVPLLNTAVLLASGVTITWAHHAIMSGKRKEALQALALTIVLGMYFTLLQAMEYLEAPFTISDSAYGTTFFVATGFHGLHVMIGTTFLLVCLLRHIKFHFTTSHHFGFEAAAWYWHFVDVVWLFLYISIYWWGS</sequence>
<evidence type="ECO:0000256" key="6">
    <source>
        <dbReference type="ARBA" id="ARBA00022967"/>
    </source>
</evidence>
<keyword evidence="6" id="KW-1278">Translocase</keyword>
<evidence type="ECO:0000256" key="2">
    <source>
        <dbReference type="ARBA" id="ARBA00010581"/>
    </source>
</evidence>
<dbReference type="GO" id="GO:0004129">
    <property type="term" value="F:cytochrome-c oxidase activity"/>
    <property type="evidence" value="ECO:0007669"/>
    <property type="project" value="UniProtKB-EC"/>
</dbReference>
<comment type="function">
    <text evidence="11">Component of the cytochrome c oxidase, the last enzyme in the mitochondrial electron transport chain which drives oxidative phosphorylation. The respiratory chain contains 3 multisubunit complexes succinate dehydrogenase (complex II, CII), ubiquinol-cytochrome c oxidoreductase (cytochrome b-c1 complex, complex III, CIII) and cytochrome c oxidase (complex IV, CIV), that cooperate to transfer electrons derived from NADH and succinate to molecular oxygen, creating an electrochemical gradient over the inner membrane that drives transmembrane transport and the ATP synthase. Cytochrome c oxidase is the component of the respiratory chain that catalyzes the reduction of oxygen to water. Electrons originating from reduced cytochrome c in the intermembrane space (IMS) are transferred via the dinuclear copper A center (CU(A)) of subunit 2 and heme A of subunit 1 to the active site in subunit 1, a binuclear center (BNC) formed by heme A3 and copper B (CU(B)). The BNC reduces molecular oxygen to 2 water molecules using 4 electrons from cytochrome c in the IMS and 4 protons from the mitochondrial matrix.</text>
</comment>
<accession>A0A343J8I8</accession>
<evidence type="ECO:0000256" key="1">
    <source>
        <dbReference type="ARBA" id="ARBA00004448"/>
    </source>
</evidence>
<evidence type="ECO:0000256" key="3">
    <source>
        <dbReference type="ARBA" id="ARBA00015944"/>
    </source>
</evidence>
<feature type="transmembrane region" description="Helical" evidence="12">
    <location>
        <begin position="41"/>
        <end position="58"/>
    </location>
</feature>
<dbReference type="Gene3D" id="1.10.287.70">
    <property type="match status" value="1"/>
</dbReference>
<dbReference type="FunFam" id="1.20.120.80:FF:000002">
    <property type="entry name" value="Cytochrome c oxidase subunit 3"/>
    <property type="match status" value="1"/>
</dbReference>
<evidence type="ECO:0000256" key="7">
    <source>
        <dbReference type="ARBA" id="ARBA00022989"/>
    </source>
</evidence>
<evidence type="ECO:0000256" key="10">
    <source>
        <dbReference type="ARBA" id="ARBA00049512"/>
    </source>
</evidence>
<evidence type="ECO:0000256" key="9">
    <source>
        <dbReference type="ARBA" id="ARBA00023136"/>
    </source>
</evidence>
<dbReference type="InterPro" id="IPR033945">
    <property type="entry name" value="Cyt_c_oxase_su3_dom"/>
</dbReference>
<evidence type="ECO:0000256" key="5">
    <source>
        <dbReference type="ARBA" id="ARBA00022792"/>
    </source>
</evidence>
<name>A0A343J8I8_9SAUR</name>
<dbReference type="GO" id="GO:0006123">
    <property type="term" value="P:mitochondrial electron transport, cytochrome c to oxygen"/>
    <property type="evidence" value="ECO:0007669"/>
    <property type="project" value="TreeGrafter"/>
</dbReference>
<evidence type="ECO:0000259" key="13">
    <source>
        <dbReference type="PROSITE" id="PS50253"/>
    </source>
</evidence>
<comment type="subcellular location">
    <subcellularLocation>
        <location evidence="1">Mitochondrion inner membrane</location>
        <topology evidence="1">Multi-pass membrane protein</topology>
    </subcellularLocation>
</comment>
<keyword evidence="4 11" id="KW-0812">Transmembrane</keyword>
<comment type="similarity">
    <text evidence="2 11">Belongs to the cytochrome c oxidase subunit 3 family.</text>
</comment>
<keyword evidence="9 12" id="KW-0472">Membrane</keyword>
<dbReference type="InterPro" id="IPR000298">
    <property type="entry name" value="Cyt_c_oxidase-like_su3"/>
</dbReference>
<dbReference type="AlphaFoldDB" id="A0A343J8I8"/>
<dbReference type="PANTHER" id="PTHR11403">
    <property type="entry name" value="CYTOCHROME C OXIDASE SUBUNIT III"/>
    <property type="match status" value="1"/>
</dbReference>
<geneLocation type="mitochondrion" evidence="14"/>
<evidence type="ECO:0000256" key="4">
    <source>
        <dbReference type="ARBA" id="ARBA00022692"/>
    </source>
</evidence>
<reference evidence="14" key="1">
    <citation type="journal article" date="2017" name="Mitochondrial DNA Part B Resour">
        <title>The mitochondrial genomes of Atlas Geckos (Quedenfeldtia): mitogenome assembly from transcriptomes and anchored hybrid enrichment datasets.</title>
        <authorList>
            <person name="Lyra M.L."/>
            <person name="Joger U."/>
            <person name="Schulter U."/>
            <person name="Slimani T."/>
            <person name="El Mouden E.H."/>
            <person name="Bouazza A."/>
            <person name="Kunzel S."/>
            <person name="Lemmon A.R."/>
            <person name="Moriarty Lemmon E."/>
            <person name="Vences M."/>
        </authorList>
    </citation>
    <scope>NUCLEOTIDE SEQUENCE</scope>
</reference>
<dbReference type="CDD" id="cd01665">
    <property type="entry name" value="Cyt_c_Oxidase_III"/>
    <property type="match status" value="1"/>
</dbReference>
<feature type="transmembrane region" description="Helical" evidence="12">
    <location>
        <begin position="197"/>
        <end position="220"/>
    </location>
</feature>
<dbReference type="PROSITE" id="PS50253">
    <property type="entry name" value="COX3"/>
    <property type="match status" value="1"/>
</dbReference>
<feature type="transmembrane region" description="Helical" evidence="12">
    <location>
        <begin position="129"/>
        <end position="147"/>
    </location>
</feature>
<organism evidence="14">
    <name type="scientific">Quedenfeldtia trachyblepharus</name>
    <name type="common">Atlas day gecko</name>
    <dbReference type="NCBI Taxonomy" id="460631"/>
    <lineage>
        <taxon>Eukaryota</taxon>
        <taxon>Metazoa</taxon>
        <taxon>Chordata</taxon>
        <taxon>Craniata</taxon>
        <taxon>Vertebrata</taxon>
        <taxon>Euteleostomi</taxon>
        <taxon>Lepidosauria</taxon>
        <taxon>Squamata</taxon>
        <taxon>Bifurcata</taxon>
        <taxon>Gekkota</taxon>
        <taxon>Sphaerodactylidae</taxon>
        <taxon>Quedenfeldtia</taxon>
    </lineage>
</organism>
<dbReference type="InterPro" id="IPR013833">
    <property type="entry name" value="Cyt_c_oxidase_su3_a-hlx"/>
</dbReference>
<dbReference type="FunFam" id="1.10.287.70:FF:000048">
    <property type="entry name" value="Cytochrome c oxidase subunit 3"/>
    <property type="match status" value="1"/>
</dbReference>
<dbReference type="InterPro" id="IPR024791">
    <property type="entry name" value="Cyt_c/ubiquinol_Oxase_su3"/>
</dbReference>
<feature type="transmembrane region" description="Helical" evidence="12">
    <location>
        <begin position="159"/>
        <end position="177"/>
    </location>
</feature>
<evidence type="ECO:0000256" key="12">
    <source>
        <dbReference type="SAM" id="Phobius"/>
    </source>
</evidence>
<evidence type="ECO:0000256" key="11">
    <source>
        <dbReference type="RuleBase" id="RU003375"/>
    </source>
</evidence>